<dbReference type="RefSeq" id="XP_001877961.1">
    <property type="nucleotide sequence ID" value="XM_001877926.1"/>
</dbReference>
<name>B0D1W9_LACBS</name>
<evidence type="ECO:0000313" key="1">
    <source>
        <dbReference type="EMBL" id="EDR12064.1"/>
    </source>
</evidence>
<dbReference type="Proteomes" id="UP000001194">
    <property type="component" value="Unassembled WGS sequence"/>
</dbReference>
<reference evidence="1 2" key="1">
    <citation type="journal article" date="2008" name="Nature">
        <title>The genome of Laccaria bicolor provides insights into mycorrhizal symbiosis.</title>
        <authorList>
            <person name="Martin F."/>
            <person name="Aerts A."/>
            <person name="Ahren D."/>
            <person name="Brun A."/>
            <person name="Danchin E.G.J."/>
            <person name="Duchaussoy F."/>
            <person name="Gibon J."/>
            <person name="Kohler A."/>
            <person name="Lindquist E."/>
            <person name="Pereda V."/>
            <person name="Salamov A."/>
            <person name="Shapiro H.J."/>
            <person name="Wuyts J."/>
            <person name="Blaudez D."/>
            <person name="Buee M."/>
            <person name="Brokstein P."/>
            <person name="Canbaeck B."/>
            <person name="Cohen D."/>
            <person name="Courty P.E."/>
            <person name="Coutinho P.M."/>
            <person name="Delaruelle C."/>
            <person name="Detter J.C."/>
            <person name="Deveau A."/>
            <person name="DiFazio S."/>
            <person name="Duplessis S."/>
            <person name="Fraissinet-Tachet L."/>
            <person name="Lucic E."/>
            <person name="Frey-Klett P."/>
            <person name="Fourrey C."/>
            <person name="Feussner I."/>
            <person name="Gay G."/>
            <person name="Grimwood J."/>
            <person name="Hoegger P.J."/>
            <person name="Jain P."/>
            <person name="Kilaru S."/>
            <person name="Labbe J."/>
            <person name="Lin Y.C."/>
            <person name="Legue V."/>
            <person name="Le Tacon F."/>
            <person name="Marmeisse R."/>
            <person name="Melayah D."/>
            <person name="Montanini B."/>
            <person name="Muratet M."/>
            <person name="Nehls U."/>
            <person name="Niculita-Hirzel H."/>
            <person name="Oudot-Le Secq M.P."/>
            <person name="Peter M."/>
            <person name="Quesneville H."/>
            <person name="Rajashekar B."/>
            <person name="Reich M."/>
            <person name="Rouhier N."/>
            <person name="Schmutz J."/>
            <person name="Yin T."/>
            <person name="Chalot M."/>
            <person name="Henrissat B."/>
            <person name="Kuees U."/>
            <person name="Lucas S."/>
            <person name="Van de Peer Y."/>
            <person name="Podila G.K."/>
            <person name="Polle A."/>
            <person name="Pukkila P.J."/>
            <person name="Richardson P.M."/>
            <person name="Rouze P."/>
            <person name="Sanders I.R."/>
            <person name="Stajich J.E."/>
            <person name="Tunlid A."/>
            <person name="Tuskan G."/>
            <person name="Grigoriev I.V."/>
        </authorList>
    </citation>
    <scope>NUCLEOTIDE SEQUENCE [LARGE SCALE GENOMIC DNA]</scope>
    <source>
        <strain evidence="2">S238N-H82 / ATCC MYA-4686</strain>
    </source>
</reference>
<gene>
    <name evidence="1" type="ORF">LACBIDRAFT_324465</name>
</gene>
<dbReference type="AlphaFoldDB" id="B0D1W9"/>
<evidence type="ECO:0000313" key="2">
    <source>
        <dbReference type="Proteomes" id="UP000001194"/>
    </source>
</evidence>
<accession>B0D1W9</accession>
<dbReference type="InParanoid" id="B0D1W9"/>
<organism evidence="2">
    <name type="scientific">Laccaria bicolor (strain S238N-H82 / ATCC MYA-4686)</name>
    <name type="common">Bicoloured deceiver</name>
    <name type="synonym">Laccaria laccata var. bicolor</name>
    <dbReference type="NCBI Taxonomy" id="486041"/>
    <lineage>
        <taxon>Eukaryota</taxon>
        <taxon>Fungi</taxon>
        <taxon>Dikarya</taxon>
        <taxon>Basidiomycota</taxon>
        <taxon>Agaricomycotina</taxon>
        <taxon>Agaricomycetes</taxon>
        <taxon>Agaricomycetidae</taxon>
        <taxon>Agaricales</taxon>
        <taxon>Agaricineae</taxon>
        <taxon>Hydnangiaceae</taxon>
        <taxon>Laccaria</taxon>
    </lineage>
</organism>
<dbReference type="KEGG" id="lbc:LACBIDRAFT_324465"/>
<dbReference type="OrthoDB" id="2716206at2759"/>
<proteinExistence type="predicted"/>
<keyword evidence="2" id="KW-1185">Reference proteome</keyword>
<dbReference type="HOGENOM" id="CLU_567487_0_0_1"/>
<sequence length="481" mass="52798">MQTTKPVDAFSDFFFGEGRDVRTLVFECCSLDVLASFSQASWSCRAVVQEYLKQRLYFFLSPFIAYEYIEEFVAVLTASNSAVVGSTALKILLNGGGSSWAPCDLNIATPRDGLQNFLQLFHGLQFRFAGAGVLKREAAAAFTHSVFVNPEGKTITVTEAHESDSFLGVVVRAGHTACMNFISSEHFGCLYPTQTLQNRISYAFGIPPASTTYFEMLSKGFAIFLESAYHPVEHPTCCPTAQQEFAGFAGVGLLEWRRGNVMSNLLTRRYNWCLGRFTFNGHAASVDVRSTTRSFISASALSRFGLDPERCFHDIAVSVRIGETWMTCIVSMISTTHFANFDVILGTDWKVFLKELCGVMSFTVPRVFFMLCVSSLPDGLQVENLCSFDSGSTSHDFHASESVDVDVNMSNSHLLNSEIESVHLASVLCSTLLCPTYSCRTPVIPADSGGMGPDSGGIRRNGTGIQWNPAESCGIQWIPVE</sequence>
<dbReference type="GeneID" id="6073146"/>
<dbReference type="EMBL" id="DS547095">
    <property type="protein sequence ID" value="EDR12064.1"/>
    <property type="molecule type" value="Genomic_DNA"/>
</dbReference>
<protein>
    <submittedName>
        <fullName evidence="1">Predicted protein</fullName>
    </submittedName>
</protein>